<feature type="transmembrane region" description="Helical" evidence="2">
    <location>
        <begin position="60"/>
        <end position="80"/>
    </location>
</feature>
<feature type="transmembrane region" description="Helical" evidence="2">
    <location>
        <begin position="29"/>
        <end position="54"/>
    </location>
</feature>
<keyword evidence="2" id="KW-1133">Transmembrane helix</keyword>
<protein>
    <submittedName>
        <fullName evidence="3">Uncharacterized protein</fullName>
    </submittedName>
</protein>
<dbReference type="AlphaFoldDB" id="A0A8J3I392"/>
<evidence type="ECO:0000313" key="3">
    <source>
        <dbReference type="EMBL" id="GHO48509.1"/>
    </source>
</evidence>
<evidence type="ECO:0000256" key="2">
    <source>
        <dbReference type="SAM" id="Phobius"/>
    </source>
</evidence>
<evidence type="ECO:0000256" key="1">
    <source>
        <dbReference type="SAM" id="MobiDB-lite"/>
    </source>
</evidence>
<dbReference type="EMBL" id="BNJF01000004">
    <property type="protein sequence ID" value="GHO48509.1"/>
    <property type="molecule type" value="Genomic_DNA"/>
</dbReference>
<organism evidence="3 4">
    <name type="scientific">Ktedonospora formicarum</name>
    <dbReference type="NCBI Taxonomy" id="2778364"/>
    <lineage>
        <taxon>Bacteria</taxon>
        <taxon>Bacillati</taxon>
        <taxon>Chloroflexota</taxon>
        <taxon>Ktedonobacteria</taxon>
        <taxon>Ktedonobacterales</taxon>
        <taxon>Ktedonobacteraceae</taxon>
        <taxon>Ktedonospora</taxon>
    </lineage>
</organism>
<gene>
    <name evidence="3" type="ORF">KSX_66720</name>
</gene>
<sequence length="175" mass="19531">MRLPDPTKKEKFLEWTDQLTANYLRRAGFYLGLNIGFQILALICITSVPISLLLAENNKLLAALLSALATIFAALTRFGGLGTQSKLLYRARWKLFRETKRYELAIGDYQQLTEDEAFAKFVEEILAIREEASVGVTSNRVYSDSLISSLGVQPHPDQEKEPESSSGTTQQGGTR</sequence>
<accession>A0A8J3I392</accession>
<dbReference type="Proteomes" id="UP000612362">
    <property type="component" value="Unassembled WGS sequence"/>
</dbReference>
<proteinExistence type="predicted"/>
<feature type="compositionally biased region" description="Polar residues" evidence="1">
    <location>
        <begin position="164"/>
        <end position="175"/>
    </location>
</feature>
<evidence type="ECO:0000313" key="4">
    <source>
        <dbReference type="Proteomes" id="UP000612362"/>
    </source>
</evidence>
<comment type="caution">
    <text evidence="3">The sequence shown here is derived from an EMBL/GenBank/DDBJ whole genome shotgun (WGS) entry which is preliminary data.</text>
</comment>
<dbReference type="RefSeq" id="WP_220197712.1">
    <property type="nucleotide sequence ID" value="NZ_BNJF01000004.1"/>
</dbReference>
<feature type="region of interest" description="Disordered" evidence="1">
    <location>
        <begin position="149"/>
        <end position="175"/>
    </location>
</feature>
<keyword evidence="2" id="KW-0472">Membrane</keyword>
<name>A0A8J3I392_9CHLR</name>
<keyword evidence="4" id="KW-1185">Reference proteome</keyword>
<keyword evidence="2" id="KW-0812">Transmembrane</keyword>
<reference evidence="3" key="1">
    <citation type="submission" date="2020-10" db="EMBL/GenBank/DDBJ databases">
        <title>Taxonomic study of unclassified bacteria belonging to the class Ktedonobacteria.</title>
        <authorList>
            <person name="Yabe S."/>
            <person name="Wang C.M."/>
            <person name="Zheng Y."/>
            <person name="Sakai Y."/>
            <person name="Cavaletti L."/>
            <person name="Monciardini P."/>
            <person name="Donadio S."/>
        </authorList>
    </citation>
    <scope>NUCLEOTIDE SEQUENCE</scope>
    <source>
        <strain evidence="3">SOSP1-1</strain>
    </source>
</reference>